<dbReference type="Pfam" id="PF12059">
    <property type="entry name" value="DUF3540"/>
    <property type="match status" value="1"/>
</dbReference>
<dbReference type="EMBL" id="WJIE01000001">
    <property type="protein sequence ID" value="MRG90395.1"/>
    <property type="molecule type" value="Genomic_DNA"/>
</dbReference>
<dbReference type="InterPro" id="IPR021927">
    <property type="entry name" value="DUF3540"/>
</dbReference>
<name>A0A6N7PJR1_9BACT</name>
<dbReference type="Proteomes" id="UP000440224">
    <property type="component" value="Unassembled WGS sequence"/>
</dbReference>
<evidence type="ECO:0000313" key="1">
    <source>
        <dbReference type="EMBL" id="MRG90395.1"/>
    </source>
</evidence>
<reference evidence="1 2" key="1">
    <citation type="submission" date="2019-10" db="EMBL/GenBank/DDBJ databases">
        <title>A soil myxobacterium in the family Polyangiaceae.</title>
        <authorList>
            <person name="Li Y."/>
            <person name="Wang J."/>
        </authorList>
    </citation>
    <scope>NUCLEOTIDE SEQUENCE [LARGE SCALE GENOMIC DNA]</scope>
    <source>
        <strain evidence="1 2">DSM 14734</strain>
    </source>
</reference>
<proteinExistence type="predicted"/>
<sequence length="216" mass="23325">MDNLARKLEHRQVSQDVGEVVRVEGDVFVVRTDGGNYRARRAKSCLLAPEVDDTVLLVVIEGQAAYVLAVLEREDGATSRIVLDGDVELKAPSGRIGMAAQEGIGLVSGKEVSVVSGSVEIRSVSGNVVLERLSLLGTLVSAELGKVKLFAGVVDSALERLSQKVKRSYRTVEEVDQVRAERIDYAAQKNMSLRGDNTLITAEQLVKVDGEQIHLG</sequence>
<dbReference type="RefSeq" id="WP_153817316.1">
    <property type="nucleotide sequence ID" value="NZ_WJIE01000001.1"/>
</dbReference>
<comment type="caution">
    <text evidence="1">The sequence shown here is derived from an EMBL/GenBank/DDBJ whole genome shotgun (WGS) entry which is preliminary data.</text>
</comment>
<evidence type="ECO:0000313" key="2">
    <source>
        <dbReference type="Proteomes" id="UP000440224"/>
    </source>
</evidence>
<gene>
    <name evidence="1" type="ORF">GF068_00425</name>
</gene>
<dbReference type="OrthoDB" id="5432037at2"/>
<organism evidence="1 2">
    <name type="scientific">Polyangium spumosum</name>
    <dbReference type="NCBI Taxonomy" id="889282"/>
    <lineage>
        <taxon>Bacteria</taxon>
        <taxon>Pseudomonadati</taxon>
        <taxon>Myxococcota</taxon>
        <taxon>Polyangia</taxon>
        <taxon>Polyangiales</taxon>
        <taxon>Polyangiaceae</taxon>
        <taxon>Polyangium</taxon>
    </lineage>
</organism>
<accession>A0A6N7PJR1</accession>
<keyword evidence="2" id="KW-1185">Reference proteome</keyword>
<protein>
    <submittedName>
        <fullName evidence="1">DUF3540 domain-containing protein</fullName>
    </submittedName>
</protein>
<dbReference type="AlphaFoldDB" id="A0A6N7PJR1"/>